<dbReference type="GeneID" id="54576938"/>
<dbReference type="PANTHER" id="PTHR37540:SF5">
    <property type="entry name" value="TRANSCRIPTION FACTOR DOMAIN-CONTAINING PROTEIN"/>
    <property type="match status" value="1"/>
</dbReference>
<dbReference type="Pfam" id="PF11951">
    <property type="entry name" value="Fungal_trans_2"/>
    <property type="match status" value="1"/>
</dbReference>
<name>A0A6A6IHN8_9PLEO</name>
<accession>A0A6A6IHN8</accession>
<feature type="region of interest" description="Disordered" evidence="1">
    <location>
        <begin position="58"/>
        <end position="78"/>
    </location>
</feature>
<proteinExistence type="predicted"/>
<sequence>KASSPSSSSSTSTMRRGETSSTVRSDFYQCMAQSPSIDPVRNLAARIISATTAEPFHSAPPAFDESSEYPFPSTSGAPSRDSFDELKEQYINNNDFFSQTRAWMETVCSNPMSLLSHVSMACVYQDLAEGFLADTALTVYAKTKVLGMITDHLNAQTDDFTVISILHLLVSEISGHDEDVFDVHQDGLIRIVEQRGGITSLGLHGSIATFLIVVILSFTILRGHAEPSMLHGFVPSLSPASAALHRPRPISPLYARHGDLSVLYGSCSDGTYEIICDMRDLTRTFLARCSHAGDAFPSAMSSQVASYDAHMQQIYTRLLYRPSADDSISPDWIYETCRLAALIYCRSIVQGVPLSESANVMHARSSSGDISGTTVISALHMALESTDRSGFWGNLSGVLLWVCLVGGAASWPASQQSLYGETQEAQATAAWVRKCFALYTVRTALSHGFEHAAAVVETQRTMLQIQHLINLRRGIASQ</sequence>
<protein>
    <recommendedName>
        <fullName evidence="5">Transcription factor domain-containing protein</fullName>
    </recommendedName>
</protein>
<keyword evidence="2" id="KW-0472">Membrane</keyword>
<keyword evidence="4" id="KW-1185">Reference proteome</keyword>
<feature type="region of interest" description="Disordered" evidence="1">
    <location>
        <begin position="1"/>
        <end position="25"/>
    </location>
</feature>
<dbReference type="AlphaFoldDB" id="A0A6A6IHN8"/>
<keyword evidence="2" id="KW-1133">Transmembrane helix</keyword>
<feature type="non-terminal residue" evidence="3">
    <location>
        <position position="1"/>
    </location>
</feature>
<evidence type="ECO:0000313" key="3">
    <source>
        <dbReference type="EMBL" id="KAF2249697.1"/>
    </source>
</evidence>
<feature type="transmembrane region" description="Helical" evidence="2">
    <location>
        <begin position="201"/>
        <end position="221"/>
    </location>
</feature>
<reference evidence="3" key="1">
    <citation type="journal article" date="2020" name="Stud. Mycol.">
        <title>101 Dothideomycetes genomes: a test case for predicting lifestyles and emergence of pathogens.</title>
        <authorList>
            <person name="Haridas S."/>
            <person name="Albert R."/>
            <person name="Binder M."/>
            <person name="Bloem J."/>
            <person name="Labutti K."/>
            <person name="Salamov A."/>
            <person name="Andreopoulos B."/>
            <person name="Baker S."/>
            <person name="Barry K."/>
            <person name="Bills G."/>
            <person name="Bluhm B."/>
            <person name="Cannon C."/>
            <person name="Castanera R."/>
            <person name="Culley D."/>
            <person name="Daum C."/>
            <person name="Ezra D."/>
            <person name="Gonzalez J."/>
            <person name="Henrissat B."/>
            <person name="Kuo A."/>
            <person name="Liang C."/>
            <person name="Lipzen A."/>
            <person name="Lutzoni F."/>
            <person name="Magnuson J."/>
            <person name="Mondo S."/>
            <person name="Nolan M."/>
            <person name="Ohm R."/>
            <person name="Pangilinan J."/>
            <person name="Park H.-J."/>
            <person name="Ramirez L."/>
            <person name="Alfaro M."/>
            <person name="Sun H."/>
            <person name="Tritt A."/>
            <person name="Yoshinaga Y."/>
            <person name="Zwiers L.-H."/>
            <person name="Turgeon B."/>
            <person name="Goodwin S."/>
            <person name="Spatafora J."/>
            <person name="Crous P."/>
            <person name="Grigoriev I."/>
        </authorList>
    </citation>
    <scope>NUCLEOTIDE SEQUENCE</scope>
    <source>
        <strain evidence="3">CBS 122368</strain>
    </source>
</reference>
<evidence type="ECO:0008006" key="5">
    <source>
        <dbReference type="Google" id="ProtNLM"/>
    </source>
</evidence>
<dbReference type="Proteomes" id="UP000800094">
    <property type="component" value="Unassembled WGS sequence"/>
</dbReference>
<dbReference type="RefSeq" id="XP_033684701.1">
    <property type="nucleotide sequence ID" value="XM_033823608.1"/>
</dbReference>
<dbReference type="EMBL" id="ML987194">
    <property type="protein sequence ID" value="KAF2249697.1"/>
    <property type="molecule type" value="Genomic_DNA"/>
</dbReference>
<dbReference type="InterPro" id="IPR021858">
    <property type="entry name" value="Fun_TF"/>
</dbReference>
<dbReference type="OrthoDB" id="415825at2759"/>
<keyword evidence="2" id="KW-0812">Transmembrane</keyword>
<feature type="compositionally biased region" description="Low complexity" evidence="1">
    <location>
        <begin position="1"/>
        <end position="22"/>
    </location>
</feature>
<organism evidence="3 4">
    <name type="scientific">Trematosphaeria pertusa</name>
    <dbReference type="NCBI Taxonomy" id="390896"/>
    <lineage>
        <taxon>Eukaryota</taxon>
        <taxon>Fungi</taxon>
        <taxon>Dikarya</taxon>
        <taxon>Ascomycota</taxon>
        <taxon>Pezizomycotina</taxon>
        <taxon>Dothideomycetes</taxon>
        <taxon>Pleosporomycetidae</taxon>
        <taxon>Pleosporales</taxon>
        <taxon>Massarineae</taxon>
        <taxon>Trematosphaeriaceae</taxon>
        <taxon>Trematosphaeria</taxon>
    </lineage>
</organism>
<gene>
    <name evidence="3" type="ORF">BU26DRAFT_425137</name>
</gene>
<evidence type="ECO:0000313" key="4">
    <source>
        <dbReference type="Proteomes" id="UP000800094"/>
    </source>
</evidence>
<evidence type="ECO:0000256" key="1">
    <source>
        <dbReference type="SAM" id="MobiDB-lite"/>
    </source>
</evidence>
<evidence type="ECO:0000256" key="2">
    <source>
        <dbReference type="SAM" id="Phobius"/>
    </source>
</evidence>
<dbReference type="PANTHER" id="PTHR37540">
    <property type="entry name" value="TRANSCRIPTION FACTOR (ACR-2), PUTATIVE-RELATED-RELATED"/>
    <property type="match status" value="1"/>
</dbReference>